<accession>A0AB37DIV2</accession>
<proteinExistence type="predicted"/>
<dbReference type="EMBL" id="CP047143">
    <property type="protein sequence ID" value="QHQ69132.1"/>
    <property type="molecule type" value="Genomic_DNA"/>
</dbReference>
<dbReference type="AlphaFoldDB" id="A0AB37DIV2"/>
<dbReference type="Pfam" id="PF13151">
    <property type="entry name" value="DUF3990"/>
    <property type="match status" value="1"/>
</dbReference>
<keyword evidence="1" id="KW-0614">Plasmid</keyword>
<dbReference type="Proteomes" id="UP000464915">
    <property type="component" value="Plasmid unnamed"/>
</dbReference>
<organism evidence="1 2">
    <name type="scientific">Lactobacillus crispatus</name>
    <dbReference type="NCBI Taxonomy" id="47770"/>
    <lineage>
        <taxon>Bacteria</taxon>
        <taxon>Bacillati</taxon>
        <taxon>Bacillota</taxon>
        <taxon>Bacilli</taxon>
        <taxon>Lactobacillales</taxon>
        <taxon>Lactobacillaceae</taxon>
        <taxon>Lactobacillus</taxon>
    </lineage>
</organism>
<dbReference type="RefSeq" id="WP_065989133.1">
    <property type="nucleotide sequence ID" value="NZ_CP047143.1"/>
</dbReference>
<sequence length="162" mass="18606">MKKDLILYHGSNKAVPNPSVNKSKITNDFGNGFYLTADRDQAIKWAKRKAYLGGVPTLNVYCLLDVDSDLNFLRFNADLEWVKFIIMNRTHSLPNSKSFKQDIIYGPIADGRLFTVIRDVKHGKMTLNEALIKMKPNAYAKQYCLKTKKALLHLKFIGKEYF</sequence>
<name>A0AB37DIV2_9LACO</name>
<dbReference type="InterPro" id="IPR025051">
    <property type="entry name" value="DUF3990"/>
</dbReference>
<reference evidence="1 2" key="1">
    <citation type="submission" date="2019-12" db="EMBL/GenBank/DDBJ databases">
        <title>Complete Genome Sequences of Lactobacillus strains, C25 and P38, Isolated from Chicken Cecum.</title>
        <authorList>
            <person name="Hassan H.M."/>
            <person name="Mendoza M."/>
            <person name="Rezvani M."/>
            <person name="Koci M.D."/>
            <person name="Dickey A.N."/>
            <person name="Scholl E.H."/>
        </authorList>
    </citation>
    <scope>NUCLEOTIDE SEQUENCE [LARGE SCALE GENOMIC DNA]</scope>
    <source>
        <strain evidence="1 2">C25</strain>
        <plasmid evidence="1 2">unnamed</plasmid>
    </source>
</reference>
<gene>
    <name evidence="1" type="ORF">GSR61_11135</name>
</gene>
<dbReference type="SUPFAM" id="SSF56399">
    <property type="entry name" value="ADP-ribosylation"/>
    <property type="match status" value="1"/>
</dbReference>
<geneLocation type="plasmid" evidence="1 2">
    <name>unnamed</name>
</geneLocation>
<evidence type="ECO:0000313" key="1">
    <source>
        <dbReference type="EMBL" id="QHQ69132.1"/>
    </source>
</evidence>
<protein>
    <submittedName>
        <fullName evidence="1">DUF3990 domain-containing protein</fullName>
    </submittedName>
</protein>
<evidence type="ECO:0000313" key="2">
    <source>
        <dbReference type="Proteomes" id="UP000464915"/>
    </source>
</evidence>